<evidence type="ECO:0000313" key="3">
    <source>
        <dbReference type="Proteomes" id="UP000244161"/>
    </source>
</evidence>
<comment type="caution">
    <text evidence="2">The sequence shown here is derived from an EMBL/GenBank/DDBJ whole genome shotgun (WGS) entry which is preliminary data.</text>
</comment>
<feature type="transmembrane region" description="Helical" evidence="1">
    <location>
        <begin position="6"/>
        <end position="23"/>
    </location>
</feature>
<name>A0A2T5ILP0_9LACT</name>
<keyword evidence="1" id="KW-0812">Transmembrane</keyword>
<dbReference type="AlphaFoldDB" id="A0A2T5ILP0"/>
<proteinExistence type="predicted"/>
<organism evidence="2 3">
    <name type="scientific">Trichococcus patagoniensis</name>
    <dbReference type="NCBI Taxonomy" id="382641"/>
    <lineage>
        <taxon>Bacteria</taxon>
        <taxon>Bacillati</taxon>
        <taxon>Bacillota</taxon>
        <taxon>Bacilli</taxon>
        <taxon>Lactobacillales</taxon>
        <taxon>Carnobacteriaceae</taxon>
        <taxon>Trichococcus</taxon>
    </lineage>
</organism>
<keyword evidence="1" id="KW-1133">Transmembrane helix</keyword>
<sequence>MQLATFLLLIAHLILNVVILVKLRKLDTK</sequence>
<keyword evidence="3" id="KW-1185">Reference proteome</keyword>
<keyword evidence="1" id="KW-0472">Membrane</keyword>
<gene>
    <name evidence="2" type="ORF">C8U37_107115</name>
</gene>
<accession>A0A2T5ILP0</accession>
<dbReference type="Proteomes" id="UP000244161">
    <property type="component" value="Unassembled WGS sequence"/>
</dbReference>
<reference evidence="2 3" key="1">
    <citation type="submission" date="2018-04" db="EMBL/GenBank/DDBJ databases">
        <title>Genomic Encyclopedia of Archaeal and Bacterial Type Strains, Phase II (KMG-II): from individual species to whole genera.</title>
        <authorList>
            <person name="Goeker M."/>
        </authorList>
    </citation>
    <scope>NUCLEOTIDE SEQUENCE [LARGE SCALE GENOMIC DNA]</scope>
    <source>
        <strain evidence="2 3">DSM 18806</strain>
    </source>
</reference>
<protein>
    <submittedName>
        <fullName evidence="2">Uncharacterized protein</fullName>
    </submittedName>
</protein>
<evidence type="ECO:0000256" key="1">
    <source>
        <dbReference type="SAM" id="Phobius"/>
    </source>
</evidence>
<evidence type="ECO:0000313" key="2">
    <source>
        <dbReference type="EMBL" id="PTQ84747.1"/>
    </source>
</evidence>
<dbReference type="EMBL" id="QAOM01000007">
    <property type="protein sequence ID" value="PTQ84747.1"/>
    <property type="molecule type" value="Genomic_DNA"/>
</dbReference>